<dbReference type="Gene3D" id="1.10.10.10">
    <property type="entry name" value="Winged helix-like DNA-binding domain superfamily/Winged helix DNA-binding domain"/>
    <property type="match status" value="1"/>
</dbReference>
<name>A0ABS2QHX1_9BACI</name>
<protein>
    <submittedName>
        <fullName evidence="7">DNA-binding MurR/RpiR family transcriptional regulator</fullName>
    </submittedName>
</protein>
<dbReference type="PROSITE" id="PS51464">
    <property type="entry name" value="SIS"/>
    <property type="match status" value="1"/>
</dbReference>
<evidence type="ECO:0000256" key="4">
    <source>
        <dbReference type="SAM" id="Coils"/>
    </source>
</evidence>
<keyword evidence="8" id="KW-1185">Reference proteome</keyword>
<evidence type="ECO:0000256" key="1">
    <source>
        <dbReference type="ARBA" id="ARBA00023015"/>
    </source>
</evidence>
<dbReference type="SUPFAM" id="SSF53697">
    <property type="entry name" value="SIS domain"/>
    <property type="match status" value="1"/>
</dbReference>
<sequence length="243" mass="27982">MLTLEERYRKHEFQLTDLEEQIIEYILSHRELVVGMSIQNLAKETFTVPNSIMRLMKKLEYEGFTQLKLRLKDELSALKKEESSFRQELDKTWDLVDEKMIGQAADWMAASQRLLVFGAGAQAAISELLVMNIKAFHKEVTFSEHRHENIAALQHFRKKDVVILLSQSGETEQTLDLAVLAKKQEARVIGISHFGKSRLSNLADLMLYCYAPKEETNGYNTTNFVPMAIVGRLLVEAYRKRCV</sequence>
<dbReference type="InterPro" id="IPR001347">
    <property type="entry name" value="SIS_dom"/>
</dbReference>
<dbReference type="InterPro" id="IPR036388">
    <property type="entry name" value="WH-like_DNA-bd_sf"/>
</dbReference>
<evidence type="ECO:0000313" key="7">
    <source>
        <dbReference type="EMBL" id="MBM7692765.1"/>
    </source>
</evidence>
<dbReference type="InterPro" id="IPR046348">
    <property type="entry name" value="SIS_dom_sf"/>
</dbReference>
<evidence type="ECO:0000256" key="3">
    <source>
        <dbReference type="ARBA" id="ARBA00023163"/>
    </source>
</evidence>
<evidence type="ECO:0000313" key="8">
    <source>
        <dbReference type="Proteomes" id="UP000823486"/>
    </source>
</evidence>
<dbReference type="CDD" id="cd05013">
    <property type="entry name" value="SIS_RpiR"/>
    <property type="match status" value="1"/>
</dbReference>
<feature type="domain" description="SIS" evidence="6">
    <location>
        <begin position="104"/>
        <end position="239"/>
    </location>
</feature>
<keyword evidence="2 7" id="KW-0238">DNA-binding</keyword>
<evidence type="ECO:0000259" key="6">
    <source>
        <dbReference type="PROSITE" id="PS51464"/>
    </source>
</evidence>
<dbReference type="RefSeq" id="WP_204542879.1">
    <property type="nucleotide sequence ID" value="NZ_JAFBFI010000008.1"/>
</dbReference>
<keyword evidence="3" id="KW-0804">Transcription</keyword>
<dbReference type="Gene3D" id="3.40.50.10490">
    <property type="entry name" value="Glucose-6-phosphate isomerase like protein, domain 1"/>
    <property type="match status" value="1"/>
</dbReference>
<dbReference type="InterPro" id="IPR035472">
    <property type="entry name" value="RpiR-like_SIS"/>
</dbReference>
<dbReference type="InterPro" id="IPR047640">
    <property type="entry name" value="RpiR-like"/>
</dbReference>
<dbReference type="InterPro" id="IPR000281">
    <property type="entry name" value="HTH_RpiR"/>
</dbReference>
<dbReference type="Proteomes" id="UP000823486">
    <property type="component" value="Unassembled WGS sequence"/>
</dbReference>
<dbReference type="InterPro" id="IPR009057">
    <property type="entry name" value="Homeodomain-like_sf"/>
</dbReference>
<dbReference type="SUPFAM" id="SSF46689">
    <property type="entry name" value="Homeodomain-like"/>
    <property type="match status" value="1"/>
</dbReference>
<organism evidence="7 8">
    <name type="scientific">Peribacillus deserti</name>
    <dbReference type="NCBI Taxonomy" id="673318"/>
    <lineage>
        <taxon>Bacteria</taxon>
        <taxon>Bacillati</taxon>
        <taxon>Bacillota</taxon>
        <taxon>Bacilli</taxon>
        <taxon>Bacillales</taxon>
        <taxon>Bacillaceae</taxon>
        <taxon>Peribacillus</taxon>
    </lineage>
</organism>
<dbReference type="GO" id="GO:0003677">
    <property type="term" value="F:DNA binding"/>
    <property type="evidence" value="ECO:0007669"/>
    <property type="project" value="UniProtKB-KW"/>
</dbReference>
<evidence type="ECO:0000259" key="5">
    <source>
        <dbReference type="PROSITE" id="PS51071"/>
    </source>
</evidence>
<dbReference type="PROSITE" id="PS51071">
    <property type="entry name" value="HTH_RPIR"/>
    <property type="match status" value="1"/>
</dbReference>
<proteinExistence type="predicted"/>
<feature type="domain" description="HTH rpiR-type" evidence="5">
    <location>
        <begin position="2"/>
        <end position="78"/>
    </location>
</feature>
<dbReference type="EMBL" id="JAFBFI010000008">
    <property type="protein sequence ID" value="MBM7692765.1"/>
    <property type="molecule type" value="Genomic_DNA"/>
</dbReference>
<dbReference type="Pfam" id="PF01418">
    <property type="entry name" value="HTH_6"/>
    <property type="match status" value="1"/>
</dbReference>
<dbReference type="Pfam" id="PF01380">
    <property type="entry name" value="SIS"/>
    <property type="match status" value="1"/>
</dbReference>
<accession>A0ABS2QHX1</accession>
<gene>
    <name evidence="7" type="ORF">JOC77_002196</name>
</gene>
<reference evidence="7 8" key="1">
    <citation type="submission" date="2021-01" db="EMBL/GenBank/DDBJ databases">
        <title>Genomic Encyclopedia of Type Strains, Phase IV (KMG-IV): sequencing the most valuable type-strain genomes for metagenomic binning, comparative biology and taxonomic classification.</title>
        <authorList>
            <person name="Goeker M."/>
        </authorList>
    </citation>
    <scope>NUCLEOTIDE SEQUENCE [LARGE SCALE GENOMIC DNA]</scope>
    <source>
        <strain evidence="7 8">DSM 105482</strain>
    </source>
</reference>
<evidence type="ECO:0000256" key="2">
    <source>
        <dbReference type="ARBA" id="ARBA00023125"/>
    </source>
</evidence>
<dbReference type="PANTHER" id="PTHR30514">
    <property type="entry name" value="GLUCOKINASE"/>
    <property type="match status" value="1"/>
</dbReference>
<keyword evidence="4" id="KW-0175">Coiled coil</keyword>
<comment type="caution">
    <text evidence="7">The sequence shown here is derived from an EMBL/GenBank/DDBJ whole genome shotgun (WGS) entry which is preliminary data.</text>
</comment>
<keyword evidence="1" id="KW-0805">Transcription regulation</keyword>
<dbReference type="PANTHER" id="PTHR30514:SF1">
    <property type="entry name" value="HTH-TYPE TRANSCRIPTIONAL REGULATOR HEXR-RELATED"/>
    <property type="match status" value="1"/>
</dbReference>
<feature type="coiled-coil region" evidence="4">
    <location>
        <begin position="61"/>
        <end position="88"/>
    </location>
</feature>